<dbReference type="EMBL" id="JABDTM020000808">
    <property type="protein sequence ID" value="KAH0822606.1"/>
    <property type="molecule type" value="Genomic_DNA"/>
</dbReference>
<comment type="caution">
    <text evidence="1">The sequence shown here is derived from an EMBL/GenBank/DDBJ whole genome shotgun (WGS) entry which is preliminary data.</text>
</comment>
<dbReference type="Proteomes" id="UP000719412">
    <property type="component" value="Unassembled WGS sequence"/>
</dbReference>
<proteinExistence type="predicted"/>
<evidence type="ECO:0000313" key="2">
    <source>
        <dbReference type="Proteomes" id="UP000719412"/>
    </source>
</evidence>
<protein>
    <submittedName>
        <fullName evidence="1">Uncharacterized protein</fullName>
    </submittedName>
</protein>
<dbReference type="AlphaFoldDB" id="A0A8J6LR63"/>
<keyword evidence="2" id="KW-1185">Reference proteome</keyword>
<reference evidence="1" key="1">
    <citation type="journal article" date="2020" name="J Insects Food Feed">
        <title>The yellow mealworm (Tenebrio molitor) genome: a resource for the emerging insects as food and feed industry.</title>
        <authorList>
            <person name="Eriksson T."/>
            <person name="Andere A."/>
            <person name="Kelstrup H."/>
            <person name="Emery V."/>
            <person name="Picard C."/>
        </authorList>
    </citation>
    <scope>NUCLEOTIDE SEQUENCE</scope>
    <source>
        <strain evidence="1">Stoneville</strain>
        <tissue evidence="1">Whole head</tissue>
    </source>
</reference>
<evidence type="ECO:0000313" key="1">
    <source>
        <dbReference type="EMBL" id="KAH0822606.1"/>
    </source>
</evidence>
<accession>A0A8J6LR63</accession>
<sequence>MGIDIGLDASSCFDSGEASRCYAGRHSAFPACNLRGRRGVDGRAEEERAGPANVPSFRTELIYIVRKRSRGPLPVSNRQRGRPAAFFDIAKQAHDRVTPSILFLEAVGSHHHHRTPLTGLSRRRHATFPFQLALYGKHQPPFRRPSPRKPIIDHLPTYARNFAVFDISLEGGISAALLSNLPTGAPRLSRKCHQPNINRVSGISTYIHGKTFGK</sequence>
<gene>
    <name evidence="1" type="ORF">GEV33_000185</name>
</gene>
<name>A0A8J6LR63_TENMO</name>
<organism evidence="1 2">
    <name type="scientific">Tenebrio molitor</name>
    <name type="common">Yellow mealworm beetle</name>
    <dbReference type="NCBI Taxonomy" id="7067"/>
    <lineage>
        <taxon>Eukaryota</taxon>
        <taxon>Metazoa</taxon>
        <taxon>Ecdysozoa</taxon>
        <taxon>Arthropoda</taxon>
        <taxon>Hexapoda</taxon>
        <taxon>Insecta</taxon>
        <taxon>Pterygota</taxon>
        <taxon>Neoptera</taxon>
        <taxon>Endopterygota</taxon>
        <taxon>Coleoptera</taxon>
        <taxon>Polyphaga</taxon>
        <taxon>Cucujiformia</taxon>
        <taxon>Tenebrionidae</taxon>
        <taxon>Tenebrio</taxon>
    </lineage>
</organism>
<reference evidence="1" key="2">
    <citation type="submission" date="2021-08" db="EMBL/GenBank/DDBJ databases">
        <authorList>
            <person name="Eriksson T."/>
        </authorList>
    </citation>
    <scope>NUCLEOTIDE SEQUENCE</scope>
    <source>
        <strain evidence="1">Stoneville</strain>
        <tissue evidence="1">Whole head</tissue>
    </source>
</reference>